<dbReference type="AlphaFoldDB" id="A0A7G9GVT6"/>
<reference evidence="7 8" key="1">
    <citation type="submission" date="2020-08" db="EMBL/GenBank/DDBJ databases">
        <authorList>
            <person name="Liu C."/>
            <person name="Sun Q."/>
        </authorList>
    </citation>
    <scope>NUCLEOTIDE SEQUENCE [LARGE SCALE GENOMIC DNA]</scope>
    <source>
        <strain evidence="7 8">NSJ-57</strain>
    </source>
</reference>
<dbReference type="SUPFAM" id="SSF53067">
    <property type="entry name" value="Actin-like ATPase domain"/>
    <property type="match status" value="2"/>
</dbReference>
<evidence type="ECO:0000313" key="8">
    <source>
        <dbReference type="Proteomes" id="UP000515913"/>
    </source>
</evidence>
<dbReference type="GO" id="GO:0051301">
    <property type="term" value="P:cell division"/>
    <property type="evidence" value="ECO:0007669"/>
    <property type="project" value="UniProtKB-KW"/>
</dbReference>
<dbReference type="InterPro" id="IPR003494">
    <property type="entry name" value="SHS2_FtsA"/>
</dbReference>
<dbReference type="KEGG" id="fho:H9Q81_08185"/>
<dbReference type="PANTHER" id="PTHR32432:SF4">
    <property type="entry name" value="CELL DIVISION PROTEIN FTSA"/>
    <property type="match status" value="1"/>
</dbReference>
<dbReference type="Gene3D" id="3.30.1490.110">
    <property type="match status" value="1"/>
</dbReference>
<evidence type="ECO:0000259" key="6">
    <source>
        <dbReference type="SMART" id="SM00842"/>
    </source>
</evidence>
<keyword evidence="2 5" id="KW-0132">Cell division</keyword>
<evidence type="ECO:0000256" key="3">
    <source>
        <dbReference type="ARBA" id="ARBA00023136"/>
    </source>
</evidence>
<evidence type="ECO:0000313" key="7">
    <source>
        <dbReference type="EMBL" id="QNM14918.1"/>
    </source>
</evidence>
<organism evidence="7 8">
    <name type="scientific">Fusobacterium hominis</name>
    <dbReference type="NCBI Taxonomy" id="2764326"/>
    <lineage>
        <taxon>Bacteria</taxon>
        <taxon>Fusobacteriati</taxon>
        <taxon>Fusobacteriota</taxon>
        <taxon>Fusobacteriia</taxon>
        <taxon>Fusobacteriales</taxon>
        <taxon>Fusobacteriaceae</taxon>
        <taxon>Fusobacterium</taxon>
    </lineage>
</organism>
<dbReference type="SMART" id="SM00842">
    <property type="entry name" value="FtsA"/>
    <property type="match status" value="1"/>
</dbReference>
<comment type="function">
    <text evidence="5">Cell division protein that is involved in the assembly of the Z ring. May serve as a membrane anchor for the Z ring.</text>
</comment>
<evidence type="ECO:0000256" key="4">
    <source>
        <dbReference type="ARBA" id="ARBA00023306"/>
    </source>
</evidence>
<dbReference type="PIRSF" id="PIRSF003101">
    <property type="entry name" value="FtsA"/>
    <property type="match status" value="1"/>
</dbReference>
<gene>
    <name evidence="7" type="primary">ftsA</name>
    <name evidence="7" type="ORF">H9Q81_08185</name>
</gene>
<dbReference type="Pfam" id="PF02491">
    <property type="entry name" value="SHS2_FTSA"/>
    <property type="match status" value="1"/>
</dbReference>
<keyword evidence="3" id="KW-0472">Membrane</keyword>
<evidence type="ECO:0000256" key="2">
    <source>
        <dbReference type="ARBA" id="ARBA00022618"/>
    </source>
</evidence>
<keyword evidence="8" id="KW-1185">Reference proteome</keyword>
<dbReference type="InterPro" id="IPR043129">
    <property type="entry name" value="ATPase_NBD"/>
</dbReference>
<feature type="domain" description="SHS2" evidence="6">
    <location>
        <begin position="21"/>
        <end position="209"/>
    </location>
</feature>
<sequence length="455" mass="50767">MTLSSKVWGIKVMVSKDGIVKTVVDVGSGRIKAIIGELSSNGETLKVLKYIDGPSKGMIKGEVQDGKALSKSIQDVLDKLRVATNEPINSISIGITGEKIKSRTVNTELALDEEVEINDTHIQKLIEKAEEKVFTGEEQILKTEIYNIRVDNSGIVKNPIGVQGSKLQGDVHLIYTNNETVSKLIATVNSIDVDVEKIILNSYASVKSTLDEEDMRMGVALVDIGEGTTDIILYKNEKLIYVESIPLGGRHFKTDLMYLYNIEEEEVADEILDKYRTRDIGEDGSIYYTGCDKPIMATDLQRIITARLKEIIDYVDSTIQKSGFNGYLGKGLVLTGGVIGDKLINVDQLLDMINQKTGYVARKVLPPNEFSGLEKADSSMATVIGLFYEVMEEEDRKLKTGSYTHQDIEVRNERKIQPQEDEVSKILEQHSGEEVEEKEKGKFISTVKEWFSHFI</sequence>
<protein>
    <recommendedName>
        <fullName evidence="5">Cell division protein FtsA</fullName>
    </recommendedName>
</protein>
<keyword evidence="1" id="KW-1003">Cell membrane</keyword>
<dbReference type="Proteomes" id="UP000515913">
    <property type="component" value="Chromosome"/>
</dbReference>
<comment type="subunit">
    <text evidence="5">Interacts with FtsZ.</text>
</comment>
<dbReference type="PANTHER" id="PTHR32432">
    <property type="entry name" value="CELL DIVISION PROTEIN FTSA-RELATED"/>
    <property type="match status" value="1"/>
</dbReference>
<dbReference type="Pfam" id="PF14450">
    <property type="entry name" value="FtsA"/>
    <property type="match status" value="1"/>
</dbReference>
<dbReference type="InterPro" id="IPR020823">
    <property type="entry name" value="Cell_div_FtsA"/>
</dbReference>
<comment type="similarity">
    <text evidence="5">Belongs to the FtsA/MreB family.</text>
</comment>
<proteinExistence type="inferred from homology"/>
<dbReference type="NCBIfam" id="TIGR01174">
    <property type="entry name" value="ftsA"/>
    <property type="match status" value="1"/>
</dbReference>
<dbReference type="GO" id="GO:0009898">
    <property type="term" value="C:cytoplasmic side of plasma membrane"/>
    <property type="evidence" value="ECO:0007669"/>
    <property type="project" value="TreeGrafter"/>
</dbReference>
<keyword evidence="4 5" id="KW-0131">Cell cycle</keyword>
<accession>A0A7G9GVT6</accession>
<evidence type="ECO:0000256" key="1">
    <source>
        <dbReference type="ARBA" id="ARBA00022475"/>
    </source>
</evidence>
<evidence type="ECO:0000256" key="5">
    <source>
        <dbReference type="PIRNR" id="PIRNR003101"/>
    </source>
</evidence>
<dbReference type="Gene3D" id="3.30.420.40">
    <property type="match status" value="1"/>
</dbReference>
<name>A0A7G9GVT6_9FUSO</name>
<dbReference type="GO" id="GO:0032153">
    <property type="term" value="C:cell division site"/>
    <property type="evidence" value="ECO:0007669"/>
    <property type="project" value="TreeGrafter"/>
</dbReference>
<dbReference type="EMBL" id="CP060637">
    <property type="protein sequence ID" value="QNM14918.1"/>
    <property type="molecule type" value="Genomic_DNA"/>
</dbReference>
<dbReference type="InterPro" id="IPR050696">
    <property type="entry name" value="FtsA/MreB"/>
</dbReference>